<accession>A0AA88DE32</accession>
<keyword evidence="3" id="KW-1185">Reference proteome</keyword>
<comment type="caution">
    <text evidence="1">The sequence shown here is derived from an EMBL/GenBank/DDBJ whole genome shotgun (WGS) entry which is preliminary data.</text>
</comment>
<dbReference type="AlphaFoldDB" id="A0AA88DE32"/>
<protein>
    <submittedName>
        <fullName evidence="1">Uncharacterized protein</fullName>
    </submittedName>
</protein>
<name>A0AA88DE32_FICCA</name>
<sequence>MPVESQEFKFYIIDELQGGQLLVAIRRARMESLPTDTVHGMPLGEGNV</sequence>
<dbReference type="EMBL" id="BTGU01002182">
    <property type="protein sequence ID" value="GMN35059.1"/>
    <property type="molecule type" value="Genomic_DNA"/>
</dbReference>
<evidence type="ECO:0000313" key="1">
    <source>
        <dbReference type="EMBL" id="GMN35049.1"/>
    </source>
</evidence>
<organism evidence="1 3">
    <name type="scientific">Ficus carica</name>
    <name type="common">Common fig</name>
    <dbReference type="NCBI Taxonomy" id="3494"/>
    <lineage>
        <taxon>Eukaryota</taxon>
        <taxon>Viridiplantae</taxon>
        <taxon>Streptophyta</taxon>
        <taxon>Embryophyta</taxon>
        <taxon>Tracheophyta</taxon>
        <taxon>Spermatophyta</taxon>
        <taxon>Magnoliopsida</taxon>
        <taxon>eudicotyledons</taxon>
        <taxon>Gunneridae</taxon>
        <taxon>Pentapetalae</taxon>
        <taxon>rosids</taxon>
        <taxon>fabids</taxon>
        <taxon>Rosales</taxon>
        <taxon>Moraceae</taxon>
        <taxon>Ficeae</taxon>
        <taxon>Ficus</taxon>
    </lineage>
</organism>
<evidence type="ECO:0000313" key="2">
    <source>
        <dbReference type="EMBL" id="GMN35059.1"/>
    </source>
</evidence>
<dbReference type="EMBL" id="BTGU01002181">
    <property type="protein sequence ID" value="GMN35049.1"/>
    <property type="molecule type" value="Genomic_DNA"/>
</dbReference>
<gene>
    <name evidence="1" type="ORF">TIFTF001_042159</name>
    <name evidence="2" type="ORF">TIFTF001_042161</name>
</gene>
<proteinExistence type="predicted"/>
<reference evidence="1" key="1">
    <citation type="submission" date="2023-07" db="EMBL/GenBank/DDBJ databases">
        <title>draft genome sequence of fig (Ficus carica).</title>
        <authorList>
            <person name="Takahashi T."/>
            <person name="Nishimura K."/>
        </authorList>
    </citation>
    <scope>NUCLEOTIDE SEQUENCE</scope>
</reference>
<dbReference type="Proteomes" id="UP001187192">
    <property type="component" value="Unassembled WGS sequence"/>
</dbReference>
<evidence type="ECO:0000313" key="3">
    <source>
        <dbReference type="Proteomes" id="UP001187192"/>
    </source>
</evidence>